<feature type="transmembrane region" description="Helical" evidence="1">
    <location>
        <begin position="20"/>
        <end position="38"/>
    </location>
</feature>
<dbReference type="Pfam" id="PF07254">
    <property type="entry name" value="Cpta_toxin"/>
    <property type="match status" value="1"/>
</dbReference>
<keyword evidence="1" id="KW-0812">Transmembrane</keyword>
<dbReference type="EMBL" id="BNAH01000005">
    <property type="protein sequence ID" value="GHE86156.1"/>
    <property type="molecule type" value="Genomic_DNA"/>
</dbReference>
<comment type="caution">
    <text evidence="2">The sequence shown here is derived from an EMBL/GenBank/DDBJ whole genome shotgun (WGS) entry which is preliminary data.</text>
</comment>
<proteinExistence type="predicted"/>
<keyword evidence="1" id="KW-0472">Membrane</keyword>
<protein>
    <recommendedName>
        <fullName evidence="4">DUF2550 family protein</fullName>
    </recommendedName>
</protein>
<organism evidence="2 3">
    <name type="scientific">Thalassotalea profundi</name>
    <dbReference type="NCBI Taxonomy" id="2036687"/>
    <lineage>
        <taxon>Bacteria</taxon>
        <taxon>Pseudomonadati</taxon>
        <taxon>Pseudomonadota</taxon>
        <taxon>Gammaproteobacteria</taxon>
        <taxon>Alteromonadales</taxon>
        <taxon>Colwelliaceae</taxon>
        <taxon>Thalassotalea</taxon>
    </lineage>
</organism>
<accession>A0ABQ3IMZ6</accession>
<evidence type="ECO:0008006" key="4">
    <source>
        <dbReference type="Google" id="ProtNLM"/>
    </source>
</evidence>
<keyword evidence="1" id="KW-1133">Transmembrane helix</keyword>
<evidence type="ECO:0000256" key="1">
    <source>
        <dbReference type="SAM" id="Phobius"/>
    </source>
</evidence>
<dbReference type="InterPro" id="IPR009883">
    <property type="entry name" value="YgfX"/>
</dbReference>
<dbReference type="Proteomes" id="UP000626370">
    <property type="component" value="Unassembled WGS sequence"/>
</dbReference>
<gene>
    <name evidence="2" type="ORF">GCM10011501_13970</name>
</gene>
<keyword evidence="3" id="KW-1185">Reference proteome</keyword>
<evidence type="ECO:0000313" key="3">
    <source>
        <dbReference type="Proteomes" id="UP000626370"/>
    </source>
</evidence>
<evidence type="ECO:0000313" key="2">
    <source>
        <dbReference type="EMBL" id="GHE86156.1"/>
    </source>
</evidence>
<name>A0ABQ3IMZ6_9GAMM</name>
<reference evidence="3" key="1">
    <citation type="journal article" date="2019" name="Int. J. Syst. Evol. Microbiol.">
        <title>The Global Catalogue of Microorganisms (GCM) 10K type strain sequencing project: providing services to taxonomists for standard genome sequencing and annotation.</title>
        <authorList>
            <consortium name="The Broad Institute Genomics Platform"/>
            <consortium name="The Broad Institute Genome Sequencing Center for Infectious Disease"/>
            <person name="Wu L."/>
            <person name="Ma J."/>
        </authorList>
    </citation>
    <scope>NUCLEOTIDE SEQUENCE [LARGE SCALE GENOMIC DNA]</scope>
    <source>
        <strain evidence="3">CGMCC 1.15922</strain>
    </source>
</reference>
<sequence length="144" mass="16817">MLNALLVLLLWSTFYPLNNITLLLALSVILYICWRVFVLKKQSQCQLFYQLDAKGNWQEVYNDRQIAHWQISDKSRVALYGCYLVLIPIAEPNTNTMLSNKIINDGTLTKQQFIFKDSLSIEDYARLCRVIRRINVEGEQTVLK</sequence>